<organism evidence="2 3">
    <name type="scientific">Fulvitalea axinellae</name>
    <dbReference type="NCBI Taxonomy" id="1182444"/>
    <lineage>
        <taxon>Bacteria</taxon>
        <taxon>Pseudomonadati</taxon>
        <taxon>Bacteroidota</taxon>
        <taxon>Cytophagia</taxon>
        <taxon>Cytophagales</taxon>
        <taxon>Persicobacteraceae</taxon>
        <taxon>Fulvitalea</taxon>
    </lineage>
</organism>
<dbReference type="EMBL" id="AP025314">
    <property type="protein sequence ID" value="BDD08221.1"/>
    <property type="molecule type" value="Genomic_DNA"/>
</dbReference>
<dbReference type="KEGG" id="fax:FUAX_06530"/>
<name>A0AAU9CHH0_9BACT</name>
<keyword evidence="1" id="KW-0472">Membrane</keyword>
<evidence type="ECO:0000313" key="2">
    <source>
        <dbReference type="EMBL" id="BDD08221.1"/>
    </source>
</evidence>
<accession>A0AAU9CHH0</accession>
<evidence type="ECO:0000256" key="1">
    <source>
        <dbReference type="SAM" id="Phobius"/>
    </source>
</evidence>
<evidence type="ECO:0008006" key="4">
    <source>
        <dbReference type="Google" id="ProtNLM"/>
    </source>
</evidence>
<sequence length="133" mass="15428">MKLIVKCQKCRSEIKFPHKIDDRLEYAKNVDENFTLSCSSCNTEHEYHVDNIVATDYTLVEILKNRVILYSISFVAVAVISFFFIGSLYLTFFASILIPFILMIRAKSNDSKQNLEFNRHKVRGRPSGIGMRR</sequence>
<keyword evidence="1" id="KW-1133">Transmembrane helix</keyword>
<dbReference type="Proteomes" id="UP001348817">
    <property type="component" value="Chromosome"/>
</dbReference>
<reference evidence="2 3" key="1">
    <citation type="submission" date="2021-12" db="EMBL/GenBank/DDBJ databases">
        <title>Genome sequencing of bacteria with rrn-lacking chromosome and rrn-plasmid.</title>
        <authorList>
            <person name="Anda M."/>
            <person name="Iwasaki W."/>
        </authorList>
    </citation>
    <scope>NUCLEOTIDE SEQUENCE [LARGE SCALE GENOMIC DNA]</scope>
    <source>
        <strain evidence="2 3">DSM 100852</strain>
    </source>
</reference>
<feature type="transmembrane region" description="Helical" evidence="1">
    <location>
        <begin position="69"/>
        <end position="102"/>
    </location>
</feature>
<proteinExistence type="predicted"/>
<evidence type="ECO:0000313" key="3">
    <source>
        <dbReference type="Proteomes" id="UP001348817"/>
    </source>
</evidence>
<keyword evidence="1" id="KW-0812">Transmembrane</keyword>
<keyword evidence="3" id="KW-1185">Reference proteome</keyword>
<protein>
    <recommendedName>
        <fullName evidence="4">Cxxc_20_cxxc protein</fullName>
    </recommendedName>
</protein>
<gene>
    <name evidence="2" type="ORF">FUAX_06530</name>
</gene>
<dbReference type="AlphaFoldDB" id="A0AAU9CHH0"/>